<evidence type="ECO:0000256" key="3">
    <source>
        <dbReference type="ARBA" id="ARBA00035716"/>
    </source>
</evidence>
<dbReference type="InterPro" id="IPR043141">
    <property type="entry name" value="Ribosomal_uL10-like_sf"/>
</dbReference>
<proteinExistence type="inferred from homology"/>
<dbReference type="Gene3D" id="3.30.70.1730">
    <property type="match status" value="1"/>
</dbReference>
<sequence>MSVRAIRDCLLRLKWSPVLCTQRFKRINVQRPRAPHYERAKVLALLKPQFKEDPSLYLPPSLKCRKQEELKQQLIRVENPLEKILAKEMLDRFQSSKLVAFLHTNPICGEEEFQAKVKLKREKMDIQIYSKYTAKLALENTRFEAILQLFVAHNAIVFCDEPKVESLIKCLKKIPQYILMAAIVDNRLLSLSQLEKYVQLKDLSTARAHFVAQLNCVANNVVIQLNQHQTTLVTRLQQIADAKANSGQNGT</sequence>
<protein>
    <recommendedName>
        <fullName evidence="2">Large ribosomal subunit protein uL10m</fullName>
    </recommendedName>
    <alternativeName>
        <fullName evidence="3">39S ribosomal protein L10, mitochondrial</fullName>
    </alternativeName>
</protein>
<dbReference type="PANTHER" id="PTHR11560">
    <property type="entry name" value="39S RIBOSOMAL PROTEIN L10, MITOCHONDRIAL"/>
    <property type="match status" value="1"/>
</dbReference>
<keyword evidence="4" id="KW-0689">Ribosomal protein</keyword>
<dbReference type="EMBL" id="GECL01001780">
    <property type="protein sequence ID" value="JAP04344.1"/>
    <property type="molecule type" value="Transcribed_RNA"/>
</dbReference>
<dbReference type="GO" id="GO:0005840">
    <property type="term" value="C:ribosome"/>
    <property type="evidence" value="ECO:0007669"/>
    <property type="project" value="UniProtKB-KW"/>
</dbReference>
<reference evidence="4" key="1">
    <citation type="journal article" date="2018" name="J. Proteomics">
        <title>Exploring the molecular complexity of Triatoma dimidiata sialome.</title>
        <authorList>
            <person name="Santiago P.B."/>
            <person name="de Araujo C.N."/>
            <person name="Charneau S."/>
            <person name="Bastos I.M.D."/>
            <person name="Assumpcao T.C.F."/>
            <person name="Queiroz R.M.L."/>
            <person name="Praca Y.R."/>
            <person name="Cordeiro T.M."/>
            <person name="Garcia C.H.S."/>
            <person name="da Silva I.G."/>
            <person name="Raiol T."/>
            <person name="Motta F.N."/>
            <person name="de Araujo Oliveira J.V."/>
            <person name="de Sousa M.V."/>
            <person name="Ribeiro J.M.C."/>
            <person name="de Santana J.M."/>
        </authorList>
    </citation>
    <scope>NUCLEOTIDE SEQUENCE</scope>
    <source>
        <strain evidence="4">Santander</strain>
        <tissue evidence="4">Salivary glands</tissue>
    </source>
</reference>
<evidence type="ECO:0000256" key="2">
    <source>
        <dbReference type="ARBA" id="ARBA00035707"/>
    </source>
</evidence>
<dbReference type="SUPFAM" id="SSF160369">
    <property type="entry name" value="Ribosomal protein L10-like"/>
    <property type="match status" value="1"/>
</dbReference>
<organism evidence="4">
    <name type="scientific">Triatoma dimidiata</name>
    <name type="common">Kissing bug</name>
    <name type="synonym">Meccus dimidiatus</name>
    <dbReference type="NCBI Taxonomy" id="72491"/>
    <lineage>
        <taxon>Eukaryota</taxon>
        <taxon>Metazoa</taxon>
        <taxon>Ecdysozoa</taxon>
        <taxon>Arthropoda</taxon>
        <taxon>Hexapoda</taxon>
        <taxon>Insecta</taxon>
        <taxon>Pterygota</taxon>
        <taxon>Neoptera</taxon>
        <taxon>Paraneoptera</taxon>
        <taxon>Hemiptera</taxon>
        <taxon>Heteroptera</taxon>
        <taxon>Panheteroptera</taxon>
        <taxon>Cimicomorpha</taxon>
        <taxon>Reduviidae</taxon>
        <taxon>Triatominae</taxon>
        <taxon>Triatoma</taxon>
    </lineage>
</organism>
<name>A0A0V0G9A1_TRIDM</name>
<keyword evidence="4" id="KW-0687">Ribonucleoprotein</keyword>
<dbReference type="AlphaFoldDB" id="A0A0V0G9A1"/>
<comment type="similarity">
    <text evidence="1">Belongs to the universal ribosomal protein uL10 family.</text>
</comment>
<evidence type="ECO:0000313" key="4">
    <source>
        <dbReference type="EMBL" id="JAP04344.1"/>
    </source>
</evidence>
<evidence type="ECO:0000256" key="1">
    <source>
        <dbReference type="ARBA" id="ARBA00008889"/>
    </source>
</evidence>
<dbReference type="InterPro" id="IPR047865">
    <property type="entry name" value="Ribosomal_uL10_bac_type"/>
</dbReference>
<accession>A0A0V0G9A1</accession>